<comment type="caution">
    <text evidence="2">The sequence shown here is derived from an EMBL/GenBank/DDBJ whole genome shotgun (WGS) entry which is preliminary data.</text>
</comment>
<organism evidence="2 3">
    <name type="scientific">Anoxybacillus ayderensis</name>
    <dbReference type="NCBI Taxonomy" id="265546"/>
    <lineage>
        <taxon>Bacteria</taxon>
        <taxon>Bacillati</taxon>
        <taxon>Bacillota</taxon>
        <taxon>Bacilli</taxon>
        <taxon>Bacillales</taxon>
        <taxon>Anoxybacillaceae</taxon>
        <taxon>Anoxybacillus</taxon>
    </lineage>
</organism>
<dbReference type="EMBL" id="JXTG01000002">
    <property type="protein sequence ID" value="KIP22139.1"/>
    <property type="molecule type" value="Genomic_DNA"/>
</dbReference>
<accession>A0A0D0HPU8</accession>
<dbReference type="PIRSF" id="PIRSF029895">
    <property type="entry name" value="SpoIV"/>
    <property type="match status" value="1"/>
</dbReference>
<evidence type="ECO:0000313" key="3">
    <source>
        <dbReference type="Proteomes" id="UP000032047"/>
    </source>
</evidence>
<dbReference type="RefSeq" id="WP_042534249.1">
    <property type="nucleotide sequence ID" value="NZ_JXTG01000002.1"/>
</dbReference>
<protein>
    <submittedName>
        <fullName evidence="2">Sporulation protein YqfD</fullName>
    </submittedName>
</protein>
<dbReference type="Pfam" id="PF06898">
    <property type="entry name" value="YqfD"/>
    <property type="match status" value="1"/>
</dbReference>
<dbReference type="PATRIC" id="fig|265546.4.peg.708"/>
<sequence length="395" mass="45986">MKNEWMYQLTGNLRVRIVGKGLERLLNEFTRRGIYVWNVRRERDDSLTCHMLLRDIHHVRGAMRKSGCKLYVLDRRGAPFWLKASWKNSGIVVGVVTFICIVFILSNMIWRIEVTGANPEVEHTVRQQLKKIGVERGALQFVIPSPETIQRTVMNNIDAITWIGVEWRGTTLYCQVVEKKRPTETKSNTPQHLVAKKKAVITYMFVEQGQAVVEVNDHVVPGQLLVSGFIGKEGQTEIVPARGQILGETWYKSTVAVPMKTTFYMLTGKKRETHYVRFWSWKIPIFWDHEEQFSQFEKQVDEKTFRFFTWTLPIVYEKVVWREKEVAVREYSYEQAKAVAKQIAREQLQRQLPADANIQGEKVLHEAKENGKVKVEMHYQVIENIAIPQPIIQGD</sequence>
<dbReference type="AlphaFoldDB" id="A0A0D0HPU8"/>
<keyword evidence="1" id="KW-0472">Membrane</keyword>
<dbReference type="NCBIfam" id="TIGR02876">
    <property type="entry name" value="spore_yqfD"/>
    <property type="match status" value="1"/>
</dbReference>
<evidence type="ECO:0000256" key="1">
    <source>
        <dbReference type="SAM" id="Phobius"/>
    </source>
</evidence>
<gene>
    <name evidence="2" type="ORF">JV16_00686</name>
</gene>
<name>A0A0D0HPU8_9BACL</name>
<dbReference type="Proteomes" id="UP000032047">
    <property type="component" value="Unassembled WGS sequence"/>
</dbReference>
<keyword evidence="1" id="KW-1133">Transmembrane helix</keyword>
<feature type="transmembrane region" description="Helical" evidence="1">
    <location>
        <begin position="90"/>
        <end position="110"/>
    </location>
</feature>
<proteinExistence type="predicted"/>
<keyword evidence="1" id="KW-0812">Transmembrane</keyword>
<dbReference type="InterPro" id="IPR010690">
    <property type="entry name" value="YqfD"/>
</dbReference>
<reference evidence="2 3" key="1">
    <citation type="submission" date="2015-01" db="EMBL/GenBank/DDBJ databases">
        <title>Genome sequence of Anoxybacillus ayderensis strain AB04.</title>
        <authorList>
            <person name="Belduz A.O."/>
            <person name="Canakci S."/>
            <person name="Chan K.-G."/>
            <person name="Kahar U.M."/>
            <person name="Yaakob A.S."/>
            <person name="Chan C.S."/>
            <person name="Goh K.M."/>
        </authorList>
    </citation>
    <scope>NUCLEOTIDE SEQUENCE [LARGE SCALE GENOMIC DNA]</scope>
    <source>
        <strain evidence="2 3">AB04</strain>
    </source>
</reference>
<evidence type="ECO:0000313" key="2">
    <source>
        <dbReference type="EMBL" id="KIP22139.1"/>
    </source>
</evidence>
<keyword evidence="3" id="KW-1185">Reference proteome</keyword>